<name>A0A369JI33_HYPMA</name>
<dbReference type="AlphaFoldDB" id="A0A369JI33"/>
<dbReference type="OrthoDB" id="538607at2759"/>
<dbReference type="PROSITE" id="PS00109">
    <property type="entry name" value="PROTEIN_KINASE_TYR"/>
    <property type="match status" value="1"/>
</dbReference>
<protein>
    <recommendedName>
        <fullName evidence="1">Protein kinase domain-containing protein</fullName>
    </recommendedName>
</protein>
<dbReference type="GO" id="GO:0005524">
    <property type="term" value="F:ATP binding"/>
    <property type="evidence" value="ECO:0007669"/>
    <property type="project" value="InterPro"/>
</dbReference>
<gene>
    <name evidence="2" type="ORF">Hypma_011051</name>
</gene>
<reference evidence="2" key="1">
    <citation type="submission" date="2018-04" db="EMBL/GenBank/DDBJ databases">
        <title>Whole genome sequencing of Hypsizygus marmoreus.</title>
        <authorList>
            <person name="Choi I.-G."/>
            <person name="Min B."/>
            <person name="Kim J.-G."/>
            <person name="Kim S."/>
            <person name="Oh Y.-L."/>
            <person name="Kong W.-S."/>
            <person name="Park H."/>
            <person name="Jeong J."/>
            <person name="Song E.-S."/>
        </authorList>
    </citation>
    <scope>NUCLEOTIDE SEQUENCE [LARGE SCALE GENOMIC DNA]</scope>
    <source>
        <strain evidence="2">51987-8</strain>
    </source>
</reference>
<dbReference type="Pfam" id="PF07714">
    <property type="entry name" value="PK_Tyr_Ser-Thr"/>
    <property type="match status" value="1"/>
</dbReference>
<dbReference type="PROSITE" id="PS50011">
    <property type="entry name" value="PROTEIN_KINASE_DOM"/>
    <property type="match status" value="1"/>
</dbReference>
<accession>A0A369JI33</accession>
<evidence type="ECO:0000313" key="3">
    <source>
        <dbReference type="Proteomes" id="UP000076154"/>
    </source>
</evidence>
<dbReference type="GO" id="GO:0004674">
    <property type="term" value="F:protein serine/threonine kinase activity"/>
    <property type="evidence" value="ECO:0007669"/>
    <property type="project" value="TreeGrafter"/>
</dbReference>
<evidence type="ECO:0000313" key="2">
    <source>
        <dbReference type="EMBL" id="RDB21849.1"/>
    </source>
</evidence>
<dbReference type="PANTHER" id="PTHR44329">
    <property type="entry name" value="SERINE/THREONINE-PROTEIN KINASE TNNI3K-RELATED"/>
    <property type="match status" value="1"/>
</dbReference>
<dbReference type="Gene3D" id="1.10.510.10">
    <property type="entry name" value="Transferase(Phosphotransferase) domain 1"/>
    <property type="match status" value="1"/>
</dbReference>
<sequence>MAQVISTSPEVKLDLTGQVQRLGEHYVAIGEHADFWLGEWRRGSTITKVGIKQLRGGSTTKPNFIENLREGLRRHGSVWLELNDDHISRFLGLAFDLGLGPMPALILEYHPNGNILHYAKQHPMSDEDKLHLITQVALGLRYLHERKPPIIHGDIRAANVLINNNGQAVLTDYGLAFIIESSDFTSIKTAGNCRWTAPEIMNPSDDDESVESSPPFTLASDIFAFAMFAVEVFTELPPFAKLKNDSAVIFAIISNKRPELPSYVAEKPALSDLLKRCWHQEPTQRPSAREVCDILSPYVREQTNIGSWLGSIFSAVRSLWFR</sequence>
<feature type="domain" description="Protein kinase" evidence="1">
    <location>
        <begin position="21"/>
        <end position="299"/>
    </location>
</feature>
<dbReference type="STRING" id="39966.A0A369JI33"/>
<dbReference type="InterPro" id="IPR051681">
    <property type="entry name" value="Ser/Thr_Kinases-Pseudokinases"/>
</dbReference>
<keyword evidence="3" id="KW-1185">Reference proteome</keyword>
<dbReference type="SUPFAM" id="SSF56112">
    <property type="entry name" value="Protein kinase-like (PK-like)"/>
    <property type="match status" value="1"/>
</dbReference>
<evidence type="ECO:0000259" key="1">
    <source>
        <dbReference type="PROSITE" id="PS50011"/>
    </source>
</evidence>
<dbReference type="InParanoid" id="A0A369JI33"/>
<organism evidence="2 3">
    <name type="scientific">Hypsizygus marmoreus</name>
    <name type="common">White beech mushroom</name>
    <name type="synonym">Agaricus marmoreus</name>
    <dbReference type="NCBI Taxonomy" id="39966"/>
    <lineage>
        <taxon>Eukaryota</taxon>
        <taxon>Fungi</taxon>
        <taxon>Dikarya</taxon>
        <taxon>Basidiomycota</taxon>
        <taxon>Agaricomycotina</taxon>
        <taxon>Agaricomycetes</taxon>
        <taxon>Agaricomycetidae</taxon>
        <taxon>Agaricales</taxon>
        <taxon>Tricholomatineae</taxon>
        <taxon>Lyophyllaceae</taxon>
        <taxon>Hypsizygus</taxon>
    </lineage>
</organism>
<dbReference type="Proteomes" id="UP000076154">
    <property type="component" value="Unassembled WGS sequence"/>
</dbReference>
<proteinExistence type="predicted"/>
<dbReference type="EMBL" id="LUEZ02000053">
    <property type="protein sequence ID" value="RDB21849.1"/>
    <property type="molecule type" value="Genomic_DNA"/>
</dbReference>
<dbReference type="InterPro" id="IPR000719">
    <property type="entry name" value="Prot_kinase_dom"/>
</dbReference>
<dbReference type="InterPro" id="IPR008266">
    <property type="entry name" value="Tyr_kinase_AS"/>
</dbReference>
<dbReference type="InterPro" id="IPR001245">
    <property type="entry name" value="Ser-Thr/Tyr_kinase_cat_dom"/>
</dbReference>
<comment type="caution">
    <text evidence="2">The sequence shown here is derived from an EMBL/GenBank/DDBJ whole genome shotgun (WGS) entry which is preliminary data.</text>
</comment>
<dbReference type="InterPro" id="IPR011009">
    <property type="entry name" value="Kinase-like_dom_sf"/>
</dbReference>